<organism evidence="1 2">
    <name type="scientific">Haloarcula taiwanensis</name>
    <dbReference type="NCBI Taxonomy" id="1932004"/>
    <lineage>
        <taxon>Archaea</taxon>
        <taxon>Methanobacteriati</taxon>
        <taxon>Methanobacteriota</taxon>
        <taxon>Stenosarchaea group</taxon>
        <taxon>Halobacteria</taxon>
        <taxon>Halobacteriales</taxon>
        <taxon>Haloarculaceae</taxon>
        <taxon>Haloarcula</taxon>
    </lineage>
</organism>
<evidence type="ECO:0000313" key="2">
    <source>
        <dbReference type="Proteomes" id="UP000242917"/>
    </source>
</evidence>
<dbReference type="AlphaFoldDB" id="A0A2H4ZVC2"/>
<gene>
    <name evidence="1" type="ORF">BVU17_02380</name>
</gene>
<protein>
    <recommendedName>
        <fullName evidence="3">CARDB domain-containing protein</fullName>
    </recommendedName>
</protein>
<sequence>MVNLNIDQSEPYIDSIDVPSEARPDESFTVTVTVGNESSIIAPQDGTCQSGILQFNTGWRTPVIIYVDGQEVHRETKCLDGNSAPKTVTKRVTLGSGEHSVTAEVLKVPNDTVAEERAAEVTVHSDAQDPALPTTGDRLTEMISDIADALGGTTQQVMLGFALAVVLLVVI</sequence>
<dbReference type="KEGG" id="hta:BVU17_02380"/>
<dbReference type="OrthoDB" id="218896at2157"/>
<evidence type="ECO:0000313" key="1">
    <source>
        <dbReference type="EMBL" id="AUG46423.1"/>
    </source>
</evidence>
<reference evidence="1 2" key="1">
    <citation type="submission" date="2017-01" db="EMBL/GenBank/DDBJ databases">
        <title>A Red Light-Sensitive Sensory Rhodopsin I From Haloarcula taiwanensis, A New Haloarchaeon Isolated From Taiwan.</title>
        <authorList>
            <person name="Yang C.-S."/>
            <person name="Han Y.-A."/>
            <person name="Chen P.-C."/>
            <person name="Ng W.V."/>
            <person name="Chen T.-W."/>
        </authorList>
    </citation>
    <scope>NUCLEOTIDE SEQUENCE [LARGE SCALE GENOMIC DNA]</scope>
    <source>
        <strain evidence="1 2">Taiwanensis</strain>
    </source>
</reference>
<proteinExistence type="predicted"/>
<keyword evidence="2" id="KW-1185">Reference proteome</keyword>
<accession>A0A2H4ZVC2</accession>
<dbReference type="Proteomes" id="UP000242917">
    <property type="component" value="Chromosome I"/>
</dbReference>
<name>A0A2H4ZVC2_9EURY</name>
<dbReference type="EMBL" id="CP019154">
    <property type="protein sequence ID" value="AUG46423.1"/>
    <property type="molecule type" value="Genomic_DNA"/>
</dbReference>
<evidence type="ECO:0008006" key="3">
    <source>
        <dbReference type="Google" id="ProtNLM"/>
    </source>
</evidence>